<dbReference type="InterPro" id="IPR000917">
    <property type="entry name" value="Sulfatase_N"/>
</dbReference>
<dbReference type="GO" id="GO:0005539">
    <property type="term" value="F:glycosaminoglycan binding"/>
    <property type="evidence" value="ECO:0007669"/>
    <property type="project" value="TreeGrafter"/>
</dbReference>
<dbReference type="AlphaFoldDB" id="A0A9P5L7W8"/>
<keyword evidence="4" id="KW-0325">Glycoprotein</keyword>
<evidence type="ECO:0000256" key="4">
    <source>
        <dbReference type="ARBA" id="ARBA00023180"/>
    </source>
</evidence>
<evidence type="ECO:0000313" key="7">
    <source>
        <dbReference type="EMBL" id="KAF7548809.1"/>
    </source>
</evidence>
<dbReference type="PROSITE" id="PS00523">
    <property type="entry name" value="SULFATASE_1"/>
    <property type="match status" value="1"/>
</dbReference>
<protein>
    <recommendedName>
        <fullName evidence="6">Sulfatase N-terminal domain-containing protein</fullName>
    </recommendedName>
</protein>
<dbReference type="Gene3D" id="3.40.720.10">
    <property type="entry name" value="Alkaline Phosphatase, subunit A"/>
    <property type="match status" value="1"/>
</dbReference>
<dbReference type="InterPro" id="IPR017850">
    <property type="entry name" value="Alkaline_phosphatase_core_sf"/>
</dbReference>
<evidence type="ECO:0000256" key="1">
    <source>
        <dbReference type="ARBA" id="ARBA00008779"/>
    </source>
</evidence>
<dbReference type="GO" id="GO:0008449">
    <property type="term" value="F:N-acetylglucosamine-6-sulfatase activity"/>
    <property type="evidence" value="ECO:0007669"/>
    <property type="project" value="TreeGrafter"/>
</dbReference>
<dbReference type="PANTHER" id="PTHR43108:SF8">
    <property type="entry name" value="SD21168P"/>
    <property type="match status" value="1"/>
</dbReference>
<keyword evidence="2 5" id="KW-0732">Signal</keyword>
<dbReference type="PANTHER" id="PTHR43108">
    <property type="entry name" value="N-ACETYLGLUCOSAMINE-6-SULFATASE FAMILY MEMBER"/>
    <property type="match status" value="1"/>
</dbReference>
<dbReference type="OrthoDB" id="96314at2759"/>
<evidence type="ECO:0000259" key="6">
    <source>
        <dbReference type="Pfam" id="PF00884"/>
    </source>
</evidence>
<proteinExistence type="inferred from homology"/>
<comment type="similarity">
    <text evidence="1">Belongs to the sulfatase family.</text>
</comment>
<sequence length="466" mass="52440">MRFAASFLVPLLCLVNNARGSKSKPNIVFIFTDDQDYRHGSLDTQEAIQKHLVAEGTLFTNQYATIAVCCPSRVSLMRGQLAHNTNNTAISAPGGGYHKFVAAQEDGNYLPHWLKNAGYKAEYIGKLFNGNNLLNYSPAPKGWSHIDVLLDPYINKHNSVVMSENGKKPKWYRNYQQTDVIRIKALDRLEKLAKKDDPFFLMIAPTAPHVEGLTGPPTPPSRYLDSFPNATVSRTPNFNPANEFQQGKPSWLKHLPKLNDTQENDIDHLFRRRLDSLRGVDDIVEDVVEKLKKHKLLENTYRGSLRVDEPCQLHKPRYQEGQVKAQCPPASYKILRRVNMSRPLECPSADQEVDQKANSEEIESLEDALHPSYDAFFDSFPLVTIEECMGYQLASNERPFCPEIAESGLGLEHRASTDNFDPIEPAPILAIPGNPARGGGWEHRHATLKMLLGDARELTDDEINNA</sequence>
<dbReference type="InterPro" id="IPR024607">
    <property type="entry name" value="Sulfatase_CS"/>
</dbReference>
<keyword evidence="3" id="KW-0378">Hydrolase</keyword>
<accession>A0A9P5L7W8</accession>
<feature type="chain" id="PRO_5040270609" description="Sulfatase N-terminal domain-containing protein" evidence="5">
    <location>
        <begin position="21"/>
        <end position="466"/>
    </location>
</feature>
<evidence type="ECO:0000313" key="8">
    <source>
        <dbReference type="Proteomes" id="UP000722485"/>
    </source>
</evidence>
<feature type="signal peptide" evidence="5">
    <location>
        <begin position="1"/>
        <end position="20"/>
    </location>
</feature>
<evidence type="ECO:0000256" key="5">
    <source>
        <dbReference type="SAM" id="SignalP"/>
    </source>
</evidence>
<reference evidence="7" key="1">
    <citation type="submission" date="2020-03" db="EMBL/GenBank/DDBJ databases">
        <title>Draft Genome Sequence of Cylindrodendrum hubeiense.</title>
        <authorList>
            <person name="Buettner E."/>
            <person name="Kellner H."/>
        </authorList>
    </citation>
    <scope>NUCLEOTIDE SEQUENCE</scope>
    <source>
        <strain evidence="7">IHI 201604</strain>
    </source>
</reference>
<gene>
    <name evidence="7" type="ORF">G7Z17_g6809</name>
</gene>
<dbReference type="Pfam" id="PF00884">
    <property type="entry name" value="Sulfatase"/>
    <property type="match status" value="1"/>
</dbReference>
<dbReference type="CDD" id="cd16147">
    <property type="entry name" value="G6S"/>
    <property type="match status" value="1"/>
</dbReference>
<evidence type="ECO:0000256" key="2">
    <source>
        <dbReference type="ARBA" id="ARBA00022729"/>
    </source>
</evidence>
<evidence type="ECO:0000256" key="3">
    <source>
        <dbReference type="ARBA" id="ARBA00022801"/>
    </source>
</evidence>
<feature type="domain" description="Sulfatase N-terminal" evidence="6">
    <location>
        <begin position="25"/>
        <end position="301"/>
    </location>
</feature>
<name>A0A9P5L7W8_9HYPO</name>
<dbReference type="SUPFAM" id="SSF53649">
    <property type="entry name" value="Alkaline phosphatase-like"/>
    <property type="match status" value="1"/>
</dbReference>
<dbReference type="Proteomes" id="UP000722485">
    <property type="component" value="Unassembled WGS sequence"/>
</dbReference>
<dbReference type="EMBL" id="JAANBB010000138">
    <property type="protein sequence ID" value="KAF7548809.1"/>
    <property type="molecule type" value="Genomic_DNA"/>
</dbReference>
<comment type="caution">
    <text evidence="7">The sequence shown here is derived from an EMBL/GenBank/DDBJ whole genome shotgun (WGS) entry which is preliminary data.</text>
</comment>
<organism evidence="7 8">
    <name type="scientific">Cylindrodendrum hubeiense</name>
    <dbReference type="NCBI Taxonomy" id="595255"/>
    <lineage>
        <taxon>Eukaryota</taxon>
        <taxon>Fungi</taxon>
        <taxon>Dikarya</taxon>
        <taxon>Ascomycota</taxon>
        <taxon>Pezizomycotina</taxon>
        <taxon>Sordariomycetes</taxon>
        <taxon>Hypocreomycetidae</taxon>
        <taxon>Hypocreales</taxon>
        <taxon>Nectriaceae</taxon>
        <taxon>Cylindrodendrum</taxon>
    </lineage>
</organism>
<keyword evidence="8" id="KW-1185">Reference proteome</keyword>